<organism evidence="1">
    <name type="scientific">Arundo donax</name>
    <name type="common">Giant reed</name>
    <name type="synonym">Donax arundinaceus</name>
    <dbReference type="NCBI Taxonomy" id="35708"/>
    <lineage>
        <taxon>Eukaryota</taxon>
        <taxon>Viridiplantae</taxon>
        <taxon>Streptophyta</taxon>
        <taxon>Embryophyta</taxon>
        <taxon>Tracheophyta</taxon>
        <taxon>Spermatophyta</taxon>
        <taxon>Magnoliopsida</taxon>
        <taxon>Liliopsida</taxon>
        <taxon>Poales</taxon>
        <taxon>Poaceae</taxon>
        <taxon>PACMAD clade</taxon>
        <taxon>Arundinoideae</taxon>
        <taxon>Arundineae</taxon>
        <taxon>Arundo</taxon>
    </lineage>
</organism>
<sequence length="26" mass="3059">MSRRTKLSGSSTPTHVQPWVLAFRWE</sequence>
<dbReference type="EMBL" id="GBRH01267355">
    <property type="protein sequence ID" value="JAD30540.1"/>
    <property type="molecule type" value="Transcribed_RNA"/>
</dbReference>
<proteinExistence type="predicted"/>
<name>A0A0A8Z1B3_ARUDO</name>
<reference evidence="1" key="2">
    <citation type="journal article" date="2015" name="Data Brief">
        <title>Shoot transcriptome of the giant reed, Arundo donax.</title>
        <authorList>
            <person name="Barrero R.A."/>
            <person name="Guerrero F.D."/>
            <person name="Moolhuijzen P."/>
            <person name="Goolsby J.A."/>
            <person name="Tidwell J."/>
            <person name="Bellgard S.E."/>
            <person name="Bellgard M.I."/>
        </authorList>
    </citation>
    <scope>NUCLEOTIDE SEQUENCE</scope>
    <source>
        <tissue evidence="1">Shoot tissue taken approximately 20 cm above the soil surface</tissue>
    </source>
</reference>
<reference evidence="1" key="1">
    <citation type="submission" date="2014-09" db="EMBL/GenBank/DDBJ databases">
        <authorList>
            <person name="Magalhaes I.L.F."/>
            <person name="Oliveira U."/>
            <person name="Santos F.R."/>
            <person name="Vidigal T.H.D.A."/>
            <person name="Brescovit A.D."/>
            <person name="Santos A.J."/>
        </authorList>
    </citation>
    <scope>NUCLEOTIDE SEQUENCE</scope>
    <source>
        <tissue evidence="1">Shoot tissue taken approximately 20 cm above the soil surface</tissue>
    </source>
</reference>
<dbReference type="AlphaFoldDB" id="A0A0A8Z1B3"/>
<accession>A0A0A8Z1B3</accession>
<evidence type="ECO:0000313" key="1">
    <source>
        <dbReference type="EMBL" id="JAD30540.1"/>
    </source>
</evidence>
<protein>
    <submittedName>
        <fullName evidence="1">Uncharacterized protein</fullName>
    </submittedName>
</protein>